<dbReference type="Pfam" id="PF12706">
    <property type="entry name" value="Lactamase_B_2"/>
    <property type="match status" value="1"/>
</dbReference>
<dbReference type="Gene3D" id="3.60.15.10">
    <property type="entry name" value="Ribonuclease Z/Hydroxyacylglutathione hydrolase-like"/>
    <property type="match status" value="1"/>
</dbReference>
<name>A0ABY8UTA4_9BACI</name>
<dbReference type="InterPro" id="IPR050114">
    <property type="entry name" value="UPF0173_UPF0282_UlaG_hydrolase"/>
</dbReference>
<dbReference type="RefSeq" id="WP_231416831.1">
    <property type="nucleotide sequence ID" value="NZ_CP126446.1"/>
</dbReference>
<dbReference type="SUPFAM" id="SSF56281">
    <property type="entry name" value="Metallo-hydrolase/oxidoreductase"/>
    <property type="match status" value="1"/>
</dbReference>
<dbReference type="PANTHER" id="PTHR43546">
    <property type="entry name" value="UPF0173 METAL-DEPENDENT HYDROLASE MJ1163-RELATED"/>
    <property type="match status" value="1"/>
</dbReference>
<accession>A0ABY8UTA4</accession>
<dbReference type="PANTHER" id="PTHR43546:SF9">
    <property type="entry name" value="L-ASCORBATE-6-PHOSPHATE LACTONASE ULAG-RELATED"/>
    <property type="match status" value="1"/>
</dbReference>
<dbReference type="InterPro" id="IPR036866">
    <property type="entry name" value="RibonucZ/Hydroxyglut_hydro"/>
</dbReference>
<dbReference type="InterPro" id="IPR001279">
    <property type="entry name" value="Metallo-B-lactamas"/>
</dbReference>
<protein>
    <submittedName>
        <fullName evidence="3">MBL fold metallo-hydrolase</fullName>
    </submittedName>
</protein>
<reference evidence="3 4" key="1">
    <citation type="submission" date="2023-05" db="EMBL/GenBank/DDBJ databases">
        <title>Comparative genomics reveals the evidence of polycyclic aromatic hydrocarbons degradation in moderately halophilic genus Pontibacillus.</title>
        <authorList>
            <person name="Yang H."/>
            <person name="Qian Z."/>
        </authorList>
    </citation>
    <scope>NUCLEOTIDE SEQUENCE [LARGE SCALE GENOMIC DNA]</scope>
    <source>
        <strain evidence="4">HN14</strain>
    </source>
</reference>
<gene>
    <name evidence="3" type="ORF">QNI29_12445</name>
</gene>
<dbReference type="Proteomes" id="UP001236652">
    <property type="component" value="Chromosome"/>
</dbReference>
<organism evidence="3 4">
    <name type="scientific">Pontibacillus chungwhensis</name>
    <dbReference type="NCBI Taxonomy" id="265426"/>
    <lineage>
        <taxon>Bacteria</taxon>
        <taxon>Bacillati</taxon>
        <taxon>Bacillota</taxon>
        <taxon>Bacilli</taxon>
        <taxon>Bacillales</taxon>
        <taxon>Bacillaceae</taxon>
        <taxon>Pontibacillus</taxon>
    </lineage>
</organism>
<keyword evidence="4" id="KW-1185">Reference proteome</keyword>
<evidence type="ECO:0000313" key="3">
    <source>
        <dbReference type="EMBL" id="WIF96560.1"/>
    </source>
</evidence>
<proteinExistence type="predicted"/>
<feature type="domain" description="Metallo-beta-lactamase" evidence="2">
    <location>
        <begin position="19"/>
        <end position="215"/>
    </location>
</feature>
<dbReference type="EMBL" id="CP126446">
    <property type="protein sequence ID" value="WIF96560.1"/>
    <property type="molecule type" value="Genomic_DNA"/>
</dbReference>
<evidence type="ECO:0000313" key="4">
    <source>
        <dbReference type="Proteomes" id="UP001236652"/>
    </source>
</evidence>
<evidence type="ECO:0000259" key="2">
    <source>
        <dbReference type="Pfam" id="PF12706"/>
    </source>
</evidence>
<keyword evidence="1" id="KW-0378">Hydrolase</keyword>
<sequence length="252" mass="28102">MNIHHIRNATLLLEYGGHSFLIDPFFADQGSMPAFPNTPNQELSNPLVPLPDKASEYLEVDAVFITHLHPDHFDEKAKEILPTDIKIFVQNQEDLKTVKQEGFSNVHSFEKQVHIGDVTINQTNGQHGRGDITKMTGPVSGMVFKHQEEQSLYIAGDTVWCEDVEKALTAHSPDLIIVNSGAAQFLEGGPITMTAEDIYNTHQAAPNSNIIVVHMESLNHCLLSRKTLHSFLEENQLTSQVIIPNDGERLSF</sequence>
<evidence type="ECO:0000256" key="1">
    <source>
        <dbReference type="ARBA" id="ARBA00022801"/>
    </source>
</evidence>